<name>A0AAD8HQ13_9APIA</name>
<accession>A0AAD8HQ13</accession>
<dbReference type="PROSITE" id="PS50110">
    <property type="entry name" value="RESPONSE_REGULATORY"/>
    <property type="match status" value="1"/>
</dbReference>
<dbReference type="Gene3D" id="3.40.50.2300">
    <property type="match status" value="1"/>
</dbReference>
<comment type="catalytic activity">
    <reaction evidence="1">
        <text>ATP + protein L-histidine = ADP + protein N-phospho-L-histidine.</text>
        <dbReference type="EC" id="2.7.13.3"/>
    </reaction>
</comment>
<dbReference type="Gene3D" id="1.10.287.130">
    <property type="match status" value="1"/>
</dbReference>
<dbReference type="InterPro" id="IPR011006">
    <property type="entry name" value="CheY-like_superfamily"/>
</dbReference>
<dbReference type="InterPro" id="IPR005467">
    <property type="entry name" value="His_kinase_dom"/>
</dbReference>
<evidence type="ECO:0000256" key="2">
    <source>
        <dbReference type="ARBA" id="ARBA00012438"/>
    </source>
</evidence>
<keyword evidence="6" id="KW-0812">Transmembrane</keyword>
<dbReference type="InterPro" id="IPR036890">
    <property type="entry name" value="HATPase_C_sf"/>
</dbReference>
<evidence type="ECO:0000259" key="8">
    <source>
        <dbReference type="PROSITE" id="PS50110"/>
    </source>
</evidence>
<feature type="domain" description="Response regulatory" evidence="8">
    <location>
        <begin position="961"/>
        <end position="1092"/>
    </location>
</feature>
<sequence>MLALYLAEDRTLNMTMRKEFEEVSEEEYSEREVQKFDVMEADNEEDDNEGNLLVEDIGMQGQEHNVDVSKRYDRLQTSIVRPDPVGDCNGASKCGASLLANQQWDWTNLARTISSYVNDTDQISFPRIESEVAPLLFQAFSTIPYISQVSYIGRDSLLFSYYKEENQQPIAVYSNSSVNEELPAVNHNFTSYSQPANSDTGKLYGVVTLHPPSTILNPSILKGVLESTTGIATLGSSWIDNEDLLFLNTVDLVNGRGAISLGFEAKAIVQSLSGRISNDGSLFLSTKDGQVLSTATIPNTQIVIVGNNSVALKLLNQNGDQVGDIASNLTCQANDAIVRPTTITSSGTKYDVYCSQVEIIGVELIFVLAMPIEGPERSLHKHFQQSYQYLLAMICLVFTIIVIFVAITVASLEKVAWYRCALKKQVAATAQAERKGINKSTTYATASHDVRASLAGIIGLIEICLSQVDFGSALEENLKVMNTNSHKLLGILNSILDTSKLEVTLEQEEFEVSRLIEDVADLFHAAGMKKDIDVVLDLCDGSINRFDRVRGDQKKLGQILSNLISNAVKFTSEGSVTIRAYARKSSYLSSAPDSTPKSVLSWLVSFLFPKCETNNGNIQRDENCMEFVFEVDDTGAGIPKDKQETVFENYAQIMETSAGQVGTGLGLGIVQSLVRLMGGDIKIIEKEAGKRGTCFKFNTHLTICESQRASNARDQCEDLESNVGSYESSGESLSVQNMRLSSPHIEGSQVILFIKNEERRNVCKNFMERQGVEVLVVGNNEELASSLKRMRHGRVLSQDGSSKKPSGSHSSLDGTDLEILPTHRRTISTRGSALPPFILLVIDASAGNFPDVNKVVADLRKIIPTGCSRVVWLNRPGYNKLQGLAKDELPVSDIIISRPFHGSRLYQVLKLLPEFGGEILEANLLASTSPSRPIASPPPTFSLPLNSSEIREVDEPLSGKKVLVVEDEPLLQRIAIAILSRLGATIEITNNGHEALQTVTKAFEDQRTSENPPSLPYDYIFMDCQMPVMDGIEATRRIREEETKYGVHMPIFAVSAHTDGPEIRQMKEAGVDYNLSKPLNVAKLVEFFSSFEI</sequence>
<evidence type="ECO:0000313" key="10">
    <source>
        <dbReference type="Proteomes" id="UP001237642"/>
    </source>
</evidence>
<protein>
    <recommendedName>
        <fullName evidence="2">histidine kinase</fullName>
        <ecNumber evidence="2">2.7.13.3</ecNumber>
    </recommendedName>
</protein>
<dbReference type="GO" id="GO:0000155">
    <property type="term" value="F:phosphorelay sensor kinase activity"/>
    <property type="evidence" value="ECO:0007669"/>
    <property type="project" value="InterPro"/>
</dbReference>
<dbReference type="Gene3D" id="3.30.565.10">
    <property type="entry name" value="Histidine kinase-like ATPase, C-terminal domain"/>
    <property type="match status" value="1"/>
</dbReference>
<reference evidence="9" key="2">
    <citation type="submission" date="2023-05" db="EMBL/GenBank/DDBJ databases">
        <authorList>
            <person name="Schelkunov M.I."/>
        </authorList>
    </citation>
    <scope>NUCLEOTIDE SEQUENCE</scope>
    <source>
        <strain evidence="9">Hsosn_3</strain>
        <tissue evidence="9">Leaf</tissue>
    </source>
</reference>
<dbReference type="Proteomes" id="UP001237642">
    <property type="component" value="Unassembled WGS sequence"/>
</dbReference>
<dbReference type="InterPro" id="IPR050956">
    <property type="entry name" value="2C_system_His_kinase"/>
</dbReference>
<dbReference type="CDD" id="cd00082">
    <property type="entry name" value="HisKA"/>
    <property type="match status" value="1"/>
</dbReference>
<organism evidence="9 10">
    <name type="scientific">Heracleum sosnowskyi</name>
    <dbReference type="NCBI Taxonomy" id="360622"/>
    <lineage>
        <taxon>Eukaryota</taxon>
        <taxon>Viridiplantae</taxon>
        <taxon>Streptophyta</taxon>
        <taxon>Embryophyta</taxon>
        <taxon>Tracheophyta</taxon>
        <taxon>Spermatophyta</taxon>
        <taxon>Magnoliopsida</taxon>
        <taxon>eudicotyledons</taxon>
        <taxon>Gunneridae</taxon>
        <taxon>Pentapetalae</taxon>
        <taxon>asterids</taxon>
        <taxon>campanulids</taxon>
        <taxon>Apiales</taxon>
        <taxon>Apiaceae</taxon>
        <taxon>Apioideae</taxon>
        <taxon>apioid superclade</taxon>
        <taxon>Tordylieae</taxon>
        <taxon>Tordyliinae</taxon>
        <taxon>Heracleum</taxon>
    </lineage>
</organism>
<keyword evidence="10" id="KW-1185">Reference proteome</keyword>
<keyword evidence="6" id="KW-1133">Transmembrane helix</keyword>
<comment type="caution">
    <text evidence="9">The sequence shown here is derived from an EMBL/GenBank/DDBJ whole genome shotgun (WGS) entry which is preliminary data.</text>
</comment>
<evidence type="ECO:0000313" key="9">
    <source>
        <dbReference type="EMBL" id="KAK1370484.1"/>
    </source>
</evidence>
<reference evidence="9" key="1">
    <citation type="submission" date="2023-02" db="EMBL/GenBank/DDBJ databases">
        <title>Genome of toxic invasive species Heracleum sosnowskyi carries increased number of genes despite the absence of recent whole-genome duplications.</title>
        <authorList>
            <person name="Schelkunov M."/>
            <person name="Shtratnikova V."/>
            <person name="Makarenko M."/>
            <person name="Klepikova A."/>
            <person name="Omelchenko D."/>
            <person name="Novikova G."/>
            <person name="Obukhova E."/>
            <person name="Bogdanov V."/>
            <person name="Penin A."/>
            <person name="Logacheva M."/>
        </authorList>
    </citation>
    <scope>NUCLEOTIDE SEQUENCE</scope>
    <source>
        <strain evidence="9">Hsosn_3</strain>
        <tissue evidence="9">Leaf</tissue>
    </source>
</reference>
<evidence type="ECO:0000259" key="7">
    <source>
        <dbReference type="PROSITE" id="PS50109"/>
    </source>
</evidence>
<dbReference type="PROSITE" id="PS50109">
    <property type="entry name" value="HIS_KIN"/>
    <property type="match status" value="1"/>
</dbReference>
<evidence type="ECO:0000256" key="1">
    <source>
        <dbReference type="ARBA" id="ARBA00000085"/>
    </source>
</evidence>
<dbReference type="InterPro" id="IPR003594">
    <property type="entry name" value="HATPase_dom"/>
</dbReference>
<dbReference type="EC" id="2.7.13.3" evidence="2"/>
<dbReference type="EMBL" id="JAUIZM010000008">
    <property type="protein sequence ID" value="KAK1370484.1"/>
    <property type="molecule type" value="Genomic_DNA"/>
</dbReference>
<dbReference type="CDD" id="cd17546">
    <property type="entry name" value="REC_hyHK_CKI1_RcsC-like"/>
    <property type="match status" value="1"/>
</dbReference>
<dbReference type="PRINTS" id="PR00344">
    <property type="entry name" value="BCTRLSENSOR"/>
</dbReference>
<dbReference type="InterPro" id="IPR036097">
    <property type="entry name" value="HisK_dim/P_sf"/>
</dbReference>
<feature type="transmembrane region" description="Helical" evidence="6">
    <location>
        <begin position="389"/>
        <end position="412"/>
    </location>
</feature>
<proteinExistence type="predicted"/>
<keyword evidence="6" id="KW-0472">Membrane</keyword>
<dbReference type="InterPro" id="IPR003661">
    <property type="entry name" value="HisK_dim/P_dom"/>
</dbReference>
<dbReference type="SMART" id="SM00387">
    <property type="entry name" value="HATPase_c"/>
    <property type="match status" value="1"/>
</dbReference>
<dbReference type="SUPFAM" id="SSF55874">
    <property type="entry name" value="ATPase domain of HSP90 chaperone/DNA topoisomerase II/histidine kinase"/>
    <property type="match status" value="1"/>
</dbReference>
<keyword evidence="9" id="KW-0808">Transferase</keyword>
<evidence type="ECO:0000256" key="3">
    <source>
        <dbReference type="ARBA" id="ARBA00022553"/>
    </source>
</evidence>
<dbReference type="InterPro" id="IPR001789">
    <property type="entry name" value="Sig_transdc_resp-reg_receiver"/>
</dbReference>
<feature type="domain" description="Histidine kinase" evidence="7">
    <location>
        <begin position="445"/>
        <end position="703"/>
    </location>
</feature>
<dbReference type="PANTHER" id="PTHR43719">
    <property type="entry name" value="TWO-COMPONENT HISTIDINE KINASE"/>
    <property type="match status" value="1"/>
</dbReference>
<dbReference type="AlphaFoldDB" id="A0AAD8HQ13"/>
<dbReference type="InterPro" id="IPR004358">
    <property type="entry name" value="Sig_transdc_His_kin-like_C"/>
</dbReference>
<feature type="modified residue" description="4-aspartylphosphate" evidence="4">
    <location>
        <position position="1023"/>
    </location>
</feature>
<gene>
    <name evidence="9" type="ORF">POM88_036576</name>
</gene>
<dbReference type="SUPFAM" id="SSF47384">
    <property type="entry name" value="Homodimeric domain of signal transducing histidine kinase"/>
    <property type="match status" value="1"/>
</dbReference>
<evidence type="ECO:0000256" key="4">
    <source>
        <dbReference type="PROSITE-ProRule" id="PRU00169"/>
    </source>
</evidence>
<dbReference type="SMART" id="SM00448">
    <property type="entry name" value="REC"/>
    <property type="match status" value="1"/>
</dbReference>
<dbReference type="SUPFAM" id="SSF52172">
    <property type="entry name" value="CheY-like"/>
    <property type="match status" value="1"/>
</dbReference>
<dbReference type="Pfam" id="PF00512">
    <property type="entry name" value="HisKA"/>
    <property type="match status" value="1"/>
</dbReference>
<dbReference type="PANTHER" id="PTHR43719:SF75">
    <property type="entry name" value="HISTIDINE KINASE CKI1"/>
    <property type="match status" value="1"/>
</dbReference>
<keyword evidence="3 4" id="KW-0597">Phosphoprotein</keyword>
<dbReference type="Pfam" id="PF00072">
    <property type="entry name" value="Response_reg"/>
    <property type="match status" value="1"/>
</dbReference>
<feature type="region of interest" description="Disordered" evidence="5">
    <location>
        <begin position="789"/>
        <end position="815"/>
    </location>
</feature>
<dbReference type="Pfam" id="PF02518">
    <property type="entry name" value="HATPase_c"/>
    <property type="match status" value="1"/>
</dbReference>
<dbReference type="SMART" id="SM00388">
    <property type="entry name" value="HisKA"/>
    <property type="match status" value="1"/>
</dbReference>
<keyword evidence="9" id="KW-0418">Kinase</keyword>
<evidence type="ECO:0000256" key="5">
    <source>
        <dbReference type="SAM" id="MobiDB-lite"/>
    </source>
</evidence>
<evidence type="ECO:0000256" key="6">
    <source>
        <dbReference type="SAM" id="Phobius"/>
    </source>
</evidence>